<dbReference type="EMBL" id="CP120863">
    <property type="protein sequence ID" value="WFE91673.1"/>
    <property type="molecule type" value="Genomic_DNA"/>
</dbReference>
<dbReference type="Pfam" id="PF09365">
    <property type="entry name" value="DUF2461"/>
    <property type="match status" value="1"/>
</dbReference>
<dbReference type="PANTHER" id="PTHR36452">
    <property type="entry name" value="CHROMOSOME 12, WHOLE GENOME SHOTGUN SEQUENCE"/>
    <property type="match status" value="1"/>
</dbReference>
<sequence>MTEPGFQKETFLFLKALAANNSKDWFDANKSDYQRHVKKPADAFRPAMNNALQTLTGHEMTSKQFRINRDLRFSKDKTPYNTHIRMAFWPVGAPFEGRDAQPPSFFLSIEADTIRFGTGCMAFSKPVLGAYLTLLEKGAGESISKLLALARSDGFEVSEPDLVNPPRGFPKDHAYSDLARHKGITLWKDLPDPGCLQGDSAVTALTHAWKPALSFWQYFADLQERT</sequence>
<evidence type="ECO:0000313" key="1">
    <source>
        <dbReference type="EMBL" id="WFE91673.1"/>
    </source>
</evidence>
<reference evidence="1 2" key="1">
    <citation type="submission" date="2023-03" db="EMBL/GenBank/DDBJ databases">
        <title>Roseibium porphyridii sp. nov. and Roseibium rhodosorbium sp. nov. isolated from marine algae, Porphyridium cruentum and Rhodosorus marinus, respectively.</title>
        <authorList>
            <person name="Lee M.W."/>
            <person name="Choi B.J."/>
            <person name="Lee J.K."/>
            <person name="Choi D.G."/>
            <person name="Baek J.H."/>
            <person name="Bayburt H."/>
            <person name="Kim J.M."/>
            <person name="Han D.M."/>
            <person name="Kim K.H."/>
            <person name="Jeon C.O."/>
        </authorList>
    </citation>
    <scope>NUCLEOTIDE SEQUENCE [LARGE SCALE GENOMIC DNA]</scope>
    <source>
        <strain evidence="1 2">KMA01</strain>
    </source>
</reference>
<proteinExistence type="predicted"/>
<accession>A0ABY8F844</accession>
<dbReference type="NCBIfam" id="TIGR02453">
    <property type="entry name" value="TIGR02453 family protein"/>
    <property type="match status" value="1"/>
</dbReference>
<dbReference type="Proteomes" id="UP001209803">
    <property type="component" value="Chromosome"/>
</dbReference>
<dbReference type="PANTHER" id="PTHR36452:SF1">
    <property type="entry name" value="DUF2461 DOMAIN-CONTAINING PROTEIN"/>
    <property type="match status" value="1"/>
</dbReference>
<evidence type="ECO:0000313" key="2">
    <source>
        <dbReference type="Proteomes" id="UP001209803"/>
    </source>
</evidence>
<name>A0ABY8F844_9HYPH</name>
<dbReference type="RefSeq" id="WP_265684262.1">
    <property type="nucleotide sequence ID" value="NZ_CP120863.1"/>
</dbReference>
<dbReference type="InterPro" id="IPR015996">
    <property type="entry name" value="UCP028451"/>
</dbReference>
<dbReference type="PIRSF" id="PIRSF028451">
    <property type="entry name" value="UCP028451"/>
    <property type="match status" value="1"/>
</dbReference>
<protein>
    <submittedName>
        <fullName evidence="1">DUF2461 domain-containing protein</fullName>
    </submittedName>
</protein>
<organism evidence="1 2">
    <name type="scientific">Roseibium porphyridii</name>
    <dbReference type="NCBI Taxonomy" id="2866279"/>
    <lineage>
        <taxon>Bacteria</taxon>
        <taxon>Pseudomonadati</taxon>
        <taxon>Pseudomonadota</taxon>
        <taxon>Alphaproteobacteria</taxon>
        <taxon>Hyphomicrobiales</taxon>
        <taxon>Stappiaceae</taxon>
        <taxon>Roseibium</taxon>
    </lineage>
</organism>
<dbReference type="InterPro" id="IPR012808">
    <property type="entry name" value="CHP02453"/>
</dbReference>
<gene>
    <name evidence="1" type="ORF">K1718_10030</name>
</gene>
<keyword evidence="2" id="KW-1185">Reference proteome</keyword>